<dbReference type="GO" id="GO:0022857">
    <property type="term" value="F:transmembrane transporter activity"/>
    <property type="evidence" value="ECO:0007669"/>
    <property type="project" value="UniProtKB-ARBA"/>
</dbReference>
<name>A0A0G4K9H0_9SPIR</name>
<dbReference type="SUPFAM" id="SSF52540">
    <property type="entry name" value="P-loop containing nucleoside triphosphate hydrolases"/>
    <property type="match status" value="1"/>
</dbReference>
<dbReference type="EMBL" id="CVLB01000002">
    <property type="protein sequence ID" value="CRF34738.1"/>
    <property type="molecule type" value="Genomic_DNA"/>
</dbReference>
<dbReference type="SMART" id="SM00382">
    <property type="entry name" value="AAA"/>
    <property type="match status" value="1"/>
</dbReference>
<dbReference type="GO" id="GO:0098796">
    <property type="term" value="C:membrane protein complex"/>
    <property type="evidence" value="ECO:0007669"/>
    <property type="project" value="UniProtKB-ARBA"/>
</dbReference>
<dbReference type="Proteomes" id="UP000043763">
    <property type="component" value="Unassembled WGS sequence"/>
</dbReference>
<keyword evidence="2" id="KW-0547">Nucleotide-binding</keyword>
<evidence type="ECO:0000313" key="7">
    <source>
        <dbReference type="Proteomes" id="UP000043763"/>
    </source>
</evidence>
<dbReference type="PROSITE" id="PS50893">
    <property type="entry name" value="ABC_TRANSPORTER_2"/>
    <property type="match status" value="1"/>
</dbReference>
<dbReference type="InterPro" id="IPR027417">
    <property type="entry name" value="P-loop_NTPase"/>
</dbReference>
<dbReference type="GO" id="GO:0005886">
    <property type="term" value="C:plasma membrane"/>
    <property type="evidence" value="ECO:0007669"/>
    <property type="project" value="TreeGrafter"/>
</dbReference>
<keyword evidence="7" id="KW-1185">Reference proteome</keyword>
<organism evidence="6 7">
    <name type="scientific">Brachyspira suanatina</name>
    <dbReference type="NCBI Taxonomy" id="381802"/>
    <lineage>
        <taxon>Bacteria</taxon>
        <taxon>Pseudomonadati</taxon>
        <taxon>Spirochaetota</taxon>
        <taxon>Spirochaetia</taxon>
        <taxon>Brachyspirales</taxon>
        <taxon>Brachyspiraceae</taxon>
        <taxon>Brachyspira</taxon>
    </lineage>
</organism>
<comment type="similarity">
    <text evidence="4">Belongs to the ABC transporter superfamily. Macrolide exporter (TC 3.A.1.122) family.</text>
</comment>
<dbReference type="InterPro" id="IPR003439">
    <property type="entry name" value="ABC_transporter-like_ATP-bd"/>
</dbReference>
<dbReference type="Gene3D" id="3.40.50.300">
    <property type="entry name" value="P-loop containing nucleotide triphosphate hydrolases"/>
    <property type="match status" value="1"/>
</dbReference>
<keyword evidence="3 6" id="KW-0067">ATP-binding</keyword>
<gene>
    <name evidence="6" type="ORF">BRSU_2212</name>
</gene>
<dbReference type="GO" id="GO:0005524">
    <property type="term" value="F:ATP binding"/>
    <property type="evidence" value="ECO:0007669"/>
    <property type="project" value="UniProtKB-KW"/>
</dbReference>
<dbReference type="OrthoDB" id="9805538at2"/>
<evidence type="ECO:0000256" key="3">
    <source>
        <dbReference type="ARBA" id="ARBA00022840"/>
    </source>
</evidence>
<proteinExistence type="inferred from homology"/>
<evidence type="ECO:0000313" key="6">
    <source>
        <dbReference type="EMBL" id="CRF34738.1"/>
    </source>
</evidence>
<evidence type="ECO:0000259" key="5">
    <source>
        <dbReference type="PROSITE" id="PS50893"/>
    </source>
</evidence>
<dbReference type="Pfam" id="PF00005">
    <property type="entry name" value="ABC_tran"/>
    <property type="match status" value="1"/>
</dbReference>
<evidence type="ECO:0000256" key="2">
    <source>
        <dbReference type="ARBA" id="ARBA00022741"/>
    </source>
</evidence>
<dbReference type="PANTHER" id="PTHR24220">
    <property type="entry name" value="IMPORT ATP-BINDING PROTEIN"/>
    <property type="match status" value="1"/>
</dbReference>
<dbReference type="AlphaFoldDB" id="A0A0G4K9H0"/>
<evidence type="ECO:0000256" key="1">
    <source>
        <dbReference type="ARBA" id="ARBA00022448"/>
    </source>
</evidence>
<reference evidence="7" key="1">
    <citation type="submission" date="2015-04" db="EMBL/GenBank/DDBJ databases">
        <authorList>
            <person name="Mushtaq Mamoona"/>
        </authorList>
    </citation>
    <scope>NUCLEOTIDE SEQUENCE [LARGE SCALE GENOMIC DNA]</scope>
    <source>
        <strain evidence="7">AN4859/03</strain>
    </source>
</reference>
<dbReference type="PROSITE" id="PS00211">
    <property type="entry name" value="ABC_TRANSPORTER_1"/>
    <property type="match status" value="1"/>
</dbReference>
<sequence>MSYLYEIKEISKIYGHGGGATQALKSVNLTIEEGKLTAILGPSGSGKSTLLNILGALDKPTSGQVLFLGEDISHYSDKRLAKFRRENIGFVFQSYNLLPNLTAIENVEFSTEITGLSRGNAEEALKLLGLENRVKHYPTELSGGEQQRVSIARAIAKKPKVVLCDEPTGALDNKTGVMALKILRDLNRNLGTSIILITHSKEIAKMADTVVKILSGEVLDKYDVPNPLNPEDIEW</sequence>
<dbReference type="CDD" id="cd03255">
    <property type="entry name" value="ABC_MJ0796_LolCDE_FtsE"/>
    <property type="match status" value="1"/>
</dbReference>
<evidence type="ECO:0000256" key="4">
    <source>
        <dbReference type="ARBA" id="ARBA00038388"/>
    </source>
</evidence>
<dbReference type="GO" id="GO:0016887">
    <property type="term" value="F:ATP hydrolysis activity"/>
    <property type="evidence" value="ECO:0007669"/>
    <property type="project" value="InterPro"/>
</dbReference>
<dbReference type="FunFam" id="3.40.50.300:FF:000032">
    <property type="entry name" value="Export ABC transporter ATP-binding protein"/>
    <property type="match status" value="1"/>
</dbReference>
<dbReference type="RefSeq" id="WP_048595383.1">
    <property type="nucleotide sequence ID" value="NZ_CVLB01000002.1"/>
</dbReference>
<dbReference type="InterPro" id="IPR015854">
    <property type="entry name" value="ABC_transpr_LolD-like"/>
</dbReference>
<keyword evidence="1" id="KW-0813">Transport</keyword>
<dbReference type="InterPro" id="IPR003593">
    <property type="entry name" value="AAA+_ATPase"/>
</dbReference>
<dbReference type="InterPro" id="IPR017871">
    <property type="entry name" value="ABC_transporter-like_CS"/>
</dbReference>
<dbReference type="InterPro" id="IPR017911">
    <property type="entry name" value="MacB-like_ATP-bd"/>
</dbReference>
<dbReference type="PANTHER" id="PTHR24220:SF686">
    <property type="entry name" value="BLL7988 PROTEIN"/>
    <property type="match status" value="1"/>
</dbReference>
<accession>A0A0G4K9H0</accession>
<feature type="domain" description="ABC transporter" evidence="5">
    <location>
        <begin position="5"/>
        <end position="235"/>
    </location>
</feature>
<protein>
    <submittedName>
        <fullName evidence="6">Uncharacterized ABC transporter ATP-binding protein MJ1508</fullName>
    </submittedName>
</protein>